<dbReference type="AlphaFoldDB" id="A0A9N9CUA8"/>
<evidence type="ECO:0000313" key="3">
    <source>
        <dbReference type="Proteomes" id="UP000789342"/>
    </source>
</evidence>
<accession>A0A9N9CUA8</accession>
<reference evidence="2" key="1">
    <citation type="submission" date="2021-06" db="EMBL/GenBank/DDBJ databases">
        <authorList>
            <person name="Kallberg Y."/>
            <person name="Tangrot J."/>
            <person name="Rosling A."/>
        </authorList>
    </citation>
    <scope>NUCLEOTIDE SEQUENCE</scope>
    <source>
        <strain evidence="2">CL551</strain>
    </source>
</reference>
<dbReference type="Proteomes" id="UP000789342">
    <property type="component" value="Unassembled WGS sequence"/>
</dbReference>
<keyword evidence="1" id="KW-0732">Signal</keyword>
<sequence>MNPKLFLLLILLIAISTIEAVPNRLVKRTTNFRKWDDRLKPLTVVTQPHDLVANQQAYFNISGNLDELTDKSKLFIEITYSDYTWDYGFSGGICNFVKGPYPPNTDFLIQTGALLKDLPTGYICIVAPFTDYDQNHDRPSARALVTQN</sequence>
<organism evidence="2 3">
    <name type="scientific">Acaulospora morrowiae</name>
    <dbReference type="NCBI Taxonomy" id="94023"/>
    <lineage>
        <taxon>Eukaryota</taxon>
        <taxon>Fungi</taxon>
        <taxon>Fungi incertae sedis</taxon>
        <taxon>Mucoromycota</taxon>
        <taxon>Glomeromycotina</taxon>
        <taxon>Glomeromycetes</taxon>
        <taxon>Diversisporales</taxon>
        <taxon>Acaulosporaceae</taxon>
        <taxon>Acaulospora</taxon>
    </lineage>
</organism>
<gene>
    <name evidence="2" type="ORF">AMORRO_LOCUS8441</name>
</gene>
<protein>
    <submittedName>
        <fullName evidence="2">14545_t:CDS:1</fullName>
    </submittedName>
</protein>
<feature type="signal peptide" evidence="1">
    <location>
        <begin position="1"/>
        <end position="20"/>
    </location>
</feature>
<evidence type="ECO:0000256" key="1">
    <source>
        <dbReference type="SAM" id="SignalP"/>
    </source>
</evidence>
<dbReference type="OrthoDB" id="2361507at2759"/>
<keyword evidence="3" id="KW-1185">Reference proteome</keyword>
<name>A0A9N9CUA8_9GLOM</name>
<proteinExistence type="predicted"/>
<evidence type="ECO:0000313" key="2">
    <source>
        <dbReference type="EMBL" id="CAG8615943.1"/>
    </source>
</evidence>
<comment type="caution">
    <text evidence="2">The sequence shown here is derived from an EMBL/GenBank/DDBJ whole genome shotgun (WGS) entry which is preliminary data.</text>
</comment>
<dbReference type="EMBL" id="CAJVPV010007197">
    <property type="protein sequence ID" value="CAG8615943.1"/>
    <property type="molecule type" value="Genomic_DNA"/>
</dbReference>
<feature type="chain" id="PRO_5040387031" evidence="1">
    <location>
        <begin position="21"/>
        <end position="148"/>
    </location>
</feature>